<dbReference type="AlphaFoldDB" id="A0A2T4MVH7"/>
<comment type="caution">
    <text evidence="2">The sequence shown here is derived from an EMBL/GenBank/DDBJ whole genome shotgun (WGS) entry which is preliminary data.</text>
</comment>
<dbReference type="PROSITE" id="PS51257">
    <property type="entry name" value="PROKAR_LIPOPROTEIN"/>
    <property type="match status" value="1"/>
</dbReference>
<organism evidence="2 3">
    <name type="scientific">Aeromonas veronii</name>
    <dbReference type="NCBI Taxonomy" id="654"/>
    <lineage>
        <taxon>Bacteria</taxon>
        <taxon>Pseudomonadati</taxon>
        <taxon>Pseudomonadota</taxon>
        <taxon>Gammaproteobacteria</taxon>
        <taxon>Aeromonadales</taxon>
        <taxon>Aeromonadaceae</taxon>
        <taxon>Aeromonas</taxon>
    </lineage>
</organism>
<dbReference type="Pfam" id="PF07603">
    <property type="entry name" value="Lcl_C"/>
    <property type="match status" value="1"/>
</dbReference>
<protein>
    <recommendedName>
        <fullName evidence="1">Lcl C-terminal domain-containing protein</fullName>
    </recommendedName>
</protein>
<dbReference type="InterPro" id="IPR011460">
    <property type="entry name" value="Lcl_C"/>
</dbReference>
<evidence type="ECO:0000259" key="1">
    <source>
        <dbReference type="Pfam" id="PF07603"/>
    </source>
</evidence>
<feature type="domain" description="Lcl C-terminal" evidence="1">
    <location>
        <begin position="282"/>
        <end position="432"/>
    </location>
</feature>
<sequence>MKPSVLVIATLSALLSACGGGEDNAPLAIPDYRVDVALPTAGTLCADLDQNWQCDPADPAVSGEGVVALVSRSANIVNSPLLFVPRSGGLLLAHPAAKGDPQRLQPTLLSTLWQSRIAEGVAADRALTQLLADLAPLQPGSDRAALAGLGQFDQALQQVAISLQQQARTRLANAKETQLLTTSYRAISLMLAQLAQEWQRNGQFAEETQSELMTLLVQQQPRNLLTVTGVTTFSDGNDPLLEQEPADYPGQDASWNRTRPQLAYRKLDDRGQVLPDNAPSWQCVKDLNTGLVWEVKSDDLLSPAWKSRPFAYEDEQFKATAGEQQAAYQHIHNRIEQLTAEGDLAALARAQALTTMLTTRAYQQWLNGEQRCGISQWRLPTMGELMSLMHYGSLAKDPLGQRIIVDTRYFPDIAPSEDDTYHGYYWSATSNTAQRFSGGPISKRTVLLLGEDAGTTYPALVQQDTYIELMQVRLVATPQ</sequence>
<dbReference type="Proteomes" id="UP000241986">
    <property type="component" value="Unassembled WGS sequence"/>
</dbReference>
<reference evidence="2 3" key="1">
    <citation type="submission" date="2018-03" db="EMBL/GenBank/DDBJ databases">
        <title>Aeromonas veronii whole genome sequencing and analysis.</title>
        <authorList>
            <person name="Xie H."/>
            <person name="Liu T."/>
            <person name="Wang K."/>
        </authorList>
    </citation>
    <scope>NUCLEOTIDE SEQUENCE [LARGE SCALE GENOMIC DNA]</scope>
    <source>
        <strain evidence="2 3">XH.VA.1</strain>
    </source>
</reference>
<evidence type="ECO:0000313" key="3">
    <source>
        <dbReference type="Proteomes" id="UP000241986"/>
    </source>
</evidence>
<dbReference type="EMBL" id="PZKL01000056">
    <property type="protein sequence ID" value="PTH78604.1"/>
    <property type="molecule type" value="Genomic_DNA"/>
</dbReference>
<gene>
    <name evidence="2" type="ORF">DAA48_23925</name>
</gene>
<proteinExistence type="predicted"/>
<evidence type="ECO:0000313" key="2">
    <source>
        <dbReference type="EMBL" id="PTH78604.1"/>
    </source>
</evidence>
<accession>A0A2T4MVH7</accession>
<dbReference type="RefSeq" id="WP_107685021.1">
    <property type="nucleotide sequence ID" value="NZ_PZKL01000056.1"/>
</dbReference>
<name>A0A2T4MVH7_AERVE</name>